<accession>Q30XJ1</accession>
<sequence>MLQNDKASSEAAPEPGPLPVPDYSPRSYSASELLRMGLRLAAAAGVFFLIIWLCER</sequence>
<organism evidence="3 4">
    <name type="scientific">Oleidesulfovibrio alaskensis (strain ATCC BAA-1058 / DSM 17464 / G20)</name>
    <name type="common">Desulfovibrio alaskensis</name>
    <dbReference type="NCBI Taxonomy" id="207559"/>
    <lineage>
        <taxon>Bacteria</taxon>
        <taxon>Pseudomonadati</taxon>
        <taxon>Thermodesulfobacteriota</taxon>
        <taxon>Desulfovibrionia</taxon>
        <taxon>Desulfovibrionales</taxon>
        <taxon>Desulfovibrionaceae</taxon>
        <taxon>Oleidesulfovibrio</taxon>
    </lineage>
</organism>
<keyword evidence="2" id="KW-0472">Membrane</keyword>
<evidence type="ECO:0000313" key="4">
    <source>
        <dbReference type="Proteomes" id="UP000002710"/>
    </source>
</evidence>
<keyword evidence="4" id="KW-1185">Reference proteome</keyword>
<evidence type="ECO:0000313" key="3">
    <source>
        <dbReference type="EMBL" id="ABB39605.1"/>
    </source>
</evidence>
<dbReference type="Proteomes" id="UP000002710">
    <property type="component" value="Chromosome"/>
</dbReference>
<keyword evidence="2" id="KW-1133">Transmembrane helix</keyword>
<evidence type="ECO:0000256" key="1">
    <source>
        <dbReference type="SAM" id="MobiDB-lite"/>
    </source>
</evidence>
<name>Q30XJ1_OLEA2</name>
<feature type="region of interest" description="Disordered" evidence="1">
    <location>
        <begin position="1"/>
        <end position="24"/>
    </location>
</feature>
<evidence type="ECO:0000256" key="2">
    <source>
        <dbReference type="SAM" id="Phobius"/>
    </source>
</evidence>
<keyword evidence="2" id="KW-0812">Transmembrane</keyword>
<dbReference type="EMBL" id="CP000112">
    <property type="protein sequence ID" value="ABB39605.1"/>
    <property type="molecule type" value="Genomic_DNA"/>
</dbReference>
<dbReference type="AlphaFoldDB" id="Q30XJ1"/>
<dbReference type="HOGENOM" id="CLU_3006718_0_0_7"/>
<protein>
    <submittedName>
        <fullName evidence="3">Uncharacterized protein</fullName>
    </submittedName>
</protein>
<dbReference type="STRING" id="207559.Dde_2810"/>
<reference evidence="3 4" key="1">
    <citation type="journal article" date="2011" name="J. Bacteriol.">
        <title>Complete genome sequence and updated annotation of Desulfovibrio alaskensis G20.</title>
        <authorList>
            <person name="Hauser L.J."/>
            <person name="Land M.L."/>
            <person name="Brown S.D."/>
            <person name="Larimer F."/>
            <person name="Keller K.L."/>
            <person name="Rapp-Giles B.J."/>
            <person name="Price M.N."/>
            <person name="Lin M."/>
            <person name="Bruce D.C."/>
            <person name="Detter J.C."/>
            <person name="Tapia R."/>
            <person name="Han C.S."/>
            <person name="Goodwin L.A."/>
            <person name="Cheng J.F."/>
            <person name="Pitluck S."/>
            <person name="Copeland A."/>
            <person name="Lucas S."/>
            <person name="Nolan M."/>
            <person name="Lapidus A.L."/>
            <person name="Palumbo A.V."/>
            <person name="Wall J.D."/>
        </authorList>
    </citation>
    <scope>NUCLEOTIDE SEQUENCE [LARGE SCALE GENOMIC DNA]</scope>
    <source>
        <strain evidence="4">ATCC BAA 1058 / DSM 17464 / G20</strain>
    </source>
</reference>
<gene>
    <name evidence="3" type="ordered locus">Dde_2810</name>
</gene>
<proteinExistence type="predicted"/>
<dbReference type="KEGG" id="dde:Dde_2810"/>
<feature type="transmembrane region" description="Helical" evidence="2">
    <location>
        <begin position="36"/>
        <end position="54"/>
    </location>
</feature>